<dbReference type="InParanoid" id="A0A545ARR7"/>
<dbReference type="GO" id="GO:0016987">
    <property type="term" value="F:sigma factor activity"/>
    <property type="evidence" value="ECO:0007669"/>
    <property type="project" value="UniProtKB-KW"/>
</dbReference>
<dbReference type="InterPro" id="IPR013249">
    <property type="entry name" value="RNA_pol_sigma70_r4_t2"/>
</dbReference>
<dbReference type="EMBL" id="VIRS01000010">
    <property type="protein sequence ID" value="TQS44028.1"/>
    <property type="molecule type" value="Genomic_DNA"/>
</dbReference>
<evidence type="ECO:0000259" key="7">
    <source>
        <dbReference type="Pfam" id="PF08281"/>
    </source>
</evidence>
<proteinExistence type="inferred from homology"/>
<feature type="domain" description="RNA polymerase sigma-70 region 2" evidence="6">
    <location>
        <begin position="15"/>
        <end position="78"/>
    </location>
</feature>
<dbReference type="RefSeq" id="WP_142705517.1">
    <property type="nucleotide sequence ID" value="NZ_VIRS01000010.1"/>
</dbReference>
<evidence type="ECO:0000256" key="4">
    <source>
        <dbReference type="ARBA" id="ARBA00023125"/>
    </source>
</evidence>
<evidence type="ECO:0000313" key="9">
    <source>
        <dbReference type="Proteomes" id="UP000317982"/>
    </source>
</evidence>
<dbReference type="Proteomes" id="UP000317982">
    <property type="component" value="Unassembled WGS sequence"/>
</dbReference>
<keyword evidence="9" id="KW-1185">Reference proteome</keyword>
<accession>A0A545ARR7</accession>
<dbReference type="PANTHER" id="PTHR43133">
    <property type="entry name" value="RNA POLYMERASE ECF-TYPE SIGMA FACTO"/>
    <property type="match status" value="1"/>
</dbReference>
<dbReference type="NCBIfam" id="TIGR02983">
    <property type="entry name" value="SigE-fam_strep"/>
    <property type="match status" value="1"/>
</dbReference>
<dbReference type="InterPro" id="IPR039425">
    <property type="entry name" value="RNA_pol_sigma-70-like"/>
</dbReference>
<reference evidence="8 9" key="1">
    <citation type="submission" date="2019-07" db="EMBL/GenBank/DDBJ databases">
        <title>Cryptosporangium phraense sp. nov., isolated from plant litter.</title>
        <authorList>
            <person name="Suriyachadkun C."/>
        </authorList>
    </citation>
    <scope>NUCLEOTIDE SEQUENCE [LARGE SCALE GENOMIC DNA]</scope>
    <source>
        <strain evidence="8 9">A-T 5661</strain>
    </source>
</reference>
<dbReference type="InterPro" id="IPR013324">
    <property type="entry name" value="RNA_pol_sigma_r3/r4-like"/>
</dbReference>
<dbReference type="InterPro" id="IPR007627">
    <property type="entry name" value="RNA_pol_sigma70_r2"/>
</dbReference>
<keyword evidence="3" id="KW-0731">Sigma factor</keyword>
<evidence type="ECO:0000259" key="6">
    <source>
        <dbReference type="Pfam" id="PF04542"/>
    </source>
</evidence>
<keyword evidence="2" id="KW-0805">Transcription regulation</keyword>
<dbReference type="SUPFAM" id="SSF88946">
    <property type="entry name" value="Sigma2 domain of RNA polymerase sigma factors"/>
    <property type="match status" value="1"/>
</dbReference>
<dbReference type="InterPro" id="IPR014284">
    <property type="entry name" value="RNA_pol_sigma-70_dom"/>
</dbReference>
<evidence type="ECO:0000256" key="5">
    <source>
        <dbReference type="ARBA" id="ARBA00023163"/>
    </source>
</evidence>
<dbReference type="PANTHER" id="PTHR43133:SF50">
    <property type="entry name" value="ECF RNA POLYMERASE SIGMA FACTOR SIGM"/>
    <property type="match status" value="1"/>
</dbReference>
<dbReference type="GO" id="GO:0006352">
    <property type="term" value="P:DNA-templated transcription initiation"/>
    <property type="evidence" value="ECO:0007669"/>
    <property type="project" value="InterPro"/>
</dbReference>
<gene>
    <name evidence="8" type="ORF">FL583_16370</name>
</gene>
<sequence length="173" mass="19158">MTDEPDQAYRAYIAERLPMLRRLAHLLSQDWHRADDLVQSTMVRLYLRWERVAAATDRDAYARAVLVRVFLSERRTGWARRVVLVDSAVDTTATVDPDAASAVAVRTALAALPARQRAVLVLRYYSDLSVEQTADALGCSAGTVKSHTSRALAALRRALPDDEPASVRPGGER</sequence>
<keyword evidence="5" id="KW-0804">Transcription</keyword>
<evidence type="ECO:0000256" key="3">
    <source>
        <dbReference type="ARBA" id="ARBA00023082"/>
    </source>
</evidence>
<comment type="caution">
    <text evidence="8">The sequence shown here is derived from an EMBL/GenBank/DDBJ whole genome shotgun (WGS) entry which is preliminary data.</text>
</comment>
<evidence type="ECO:0000256" key="2">
    <source>
        <dbReference type="ARBA" id="ARBA00023015"/>
    </source>
</evidence>
<dbReference type="Gene3D" id="1.10.1740.10">
    <property type="match status" value="1"/>
</dbReference>
<dbReference type="InterPro" id="IPR036388">
    <property type="entry name" value="WH-like_DNA-bd_sf"/>
</dbReference>
<dbReference type="InterPro" id="IPR014325">
    <property type="entry name" value="RNA_pol_sigma-E_actinobac"/>
</dbReference>
<name>A0A545ARR7_9ACTN</name>
<protein>
    <submittedName>
        <fullName evidence="8">SigE family RNA polymerase sigma factor</fullName>
    </submittedName>
</protein>
<dbReference type="Gene3D" id="1.10.10.10">
    <property type="entry name" value="Winged helix-like DNA-binding domain superfamily/Winged helix DNA-binding domain"/>
    <property type="match status" value="1"/>
</dbReference>
<organism evidence="8 9">
    <name type="scientific">Cryptosporangium phraense</name>
    <dbReference type="NCBI Taxonomy" id="2593070"/>
    <lineage>
        <taxon>Bacteria</taxon>
        <taxon>Bacillati</taxon>
        <taxon>Actinomycetota</taxon>
        <taxon>Actinomycetes</taxon>
        <taxon>Cryptosporangiales</taxon>
        <taxon>Cryptosporangiaceae</taxon>
        <taxon>Cryptosporangium</taxon>
    </lineage>
</organism>
<comment type="similarity">
    <text evidence="1">Belongs to the sigma-70 factor family. ECF subfamily.</text>
</comment>
<evidence type="ECO:0000313" key="8">
    <source>
        <dbReference type="EMBL" id="TQS44028.1"/>
    </source>
</evidence>
<dbReference type="AlphaFoldDB" id="A0A545ARR7"/>
<dbReference type="GO" id="GO:0003677">
    <property type="term" value="F:DNA binding"/>
    <property type="evidence" value="ECO:0007669"/>
    <property type="project" value="UniProtKB-KW"/>
</dbReference>
<dbReference type="CDD" id="cd06171">
    <property type="entry name" value="Sigma70_r4"/>
    <property type="match status" value="1"/>
</dbReference>
<dbReference type="SUPFAM" id="SSF88659">
    <property type="entry name" value="Sigma3 and sigma4 domains of RNA polymerase sigma factors"/>
    <property type="match status" value="1"/>
</dbReference>
<feature type="domain" description="RNA polymerase sigma factor 70 region 4 type 2" evidence="7">
    <location>
        <begin position="104"/>
        <end position="155"/>
    </location>
</feature>
<dbReference type="Pfam" id="PF04542">
    <property type="entry name" value="Sigma70_r2"/>
    <property type="match status" value="1"/>
</dbReference>
<evidence type="ECO:0000256" key="1">
    <source>
        <dbReference type="ARBA" id="ARBA00010641"/>
    </source>
</evidence>
<dbReference type="InterPro" id="IPR013325">
    <property type="entry name" value="RNA_pol_sigma_r2"/>
</dbReference>
<keyword evidence="4" id="KW-0238">DNA-binding</keyword>
<dbReference type="NCBIfam" id="TIGR02937">
    <property type="entry name" value="sigma70-ECF"/>
    <property type="match status" value="1"/>
</dbReference>
<dbReference type="Pfam" id="PF08281">
    <property type="entry name" value="Sigma70_r4_2"/>
    <property type="match status" value="1"/>
</dbReference>
<dbReference type="OrthoDB" id="3688906at2"/>